<dbReference type="Gene3D" id="3.40.50.720">
    <property type="entry name" value="NAD(P)-binding Rossmann-like Domain"/>
    <property type="match status" value="1"/>
</dbReference>
<dbReference type="Pfam" id="PF13561">
    <property type="entry name" value="adh_short_C2"/>
    <property type="match status" value="1"/>
</dbReference>
<evidence type="ECO:0000313" key="2">
    <source>
        <dbReference type="EMBL" id="WDR02589.1"/>
    </source>
</evidence>
<dbReference type="RefSeq" id="WP_282218991.1">
    <property type="nucleotide sequence ID" value="NZ_CP118246.1"/>
</dbReference>
<reference evidence="2 3" key="1">
    <citation type="submission" date="2023-02" db="EMBL/GenBank/DDBJ databases">
        <title>Devosia algicola sp. nov., isolated from the phycosphere of marine algae.</title>
        <authorList>
            <person name="Kim J.M."/>
            <person name="Lee J.K."/>
            <person name="Choi B.J."/>
            <person name="Bayburt H."/>
            <person name="Jeon C.O."/>
        </authorList>
    </citation>
    <scope>NUCLEOTIDE SEQUENCE [LARGE SCALE GENOMIC DNA]</scope>
    <source>
        <strain evidence="2 3">G20-9</strain>
    </source>
</reference>
<organism evidence="2 3">
    <name type="scientific">Devosia algicola</name>
    <dbReference type="NCBI Taxonomy" id="3026418"/>
    <lineage>
        <taxon>Bacteria</taxon>
        <taxon>Pseudomonadati</taxon>
        <taxon>Pseudomonadota</taxon>
        <taxon>Alphaproteobacteria</taxon>
        <taxon>Hyphomicrobiales</taxon>
        <taxon>Devosiaceae</taxon>
        <taxon>Devosia</taxon>
    </lineage>
</organism>
<comment type="similarity">
    <text evidence="1">Belongs to the short-chain dehydrogenases/reductases (SDR) family.</text>
</comment>
<dbReference type="SUPFAM" id="SSF51735">
    <property type="entry name" value="NAD(P)-binding Rossmann-fold domains"/>
    <property type="match status" value="1"/>
</dbReference>
<proteinExistence type="inferred from homology"/>
<sequence>MTTILDSFSLAGKTALVTGGAGLYGRQIVAAVAEAGARTFIAARDLEKLEIVAAEERARGYDVTAHHLDLGSDQSIEKLHADIIAAAGKCDILINNAVTRSAISGWHHDLDAYDKSLHVNASALFKITHLFSQNMRQNRSGSIINIGSMMGSVGVEMHNYVGTDMMANPSPIYHYEKGGMLNFSRWAASILGPDNVRVNCLAPGGFLSGQPEKFVKNYSDRTQLGRMANDTDLKGAIVFLASDASAYITGANIPVDGGYTAK</sequence>
<gene>
    <name evidence="2" type="ORF">PSQ19_18740</name>
</gene>
<dbReference type="InterPro" id="IPR002347">
    <property type="entry name" value="SDR_fam"/>
</dbReference>
<dbReference type="EMBL" id="CP118246">
    <property type="protein sequence ID" value="WDR02589.1"/>
    <property type="molecule type" value="Genomic_DNA"/>
</dbReference>
<protein>
    <submittedName>
        <fullName evidence="2">SDR family oxidoreductase</fullName>
    </submittedName>
</protein>
<dbReference type="InterPro" id="IPR036291">
    <property type="entry name" value="NAD(P)-bd_dom_sf"/>
</dbReference>
<dbReference type="Proteomes" id="UP001220530">
    <property type="component" value="Chromosome"/>
</dbReference>
<accession>A0ABY7YNH1</accession>
<dbReference type="PRINTS" id="PR00080">
    <property type="entry name" value="SDRFAMILY"/>
</dbReference>
<name>A0ABY7YNH1_9HYPH</name>
<dbReference type="PANTHER" id="PTHR42760:SF40">
    <property type="entry name" value="3-OXOACYL-[ACYL-CARRIER-PROTEIN] REDUCTASE, CHLOROPLASTIC"/>
    <property type="match status" value="1"/>
</dbReference>
<keyword evidence="3" id="KW-1185">Reference proteome</keyword>
<dbReference type="PRINTS" id="PR00081">
    <property type="entry name" value="GDHRDH"/>
</dbReference>
<dbReference type="PANTHER" id="PTHR42760">
    <property type="entry name" value="SHORT-CHAIN DEHYDROGENASES/REDUCTASES FAMILY MEMBER"/>
    <property type="match status" value="1"/>
</dbReference>
<evidence type="ECO:0000256" key="1">
    <source>
        <dbReference type="ARBA" id="ARBA00006484"/>
    </source>
</evidence>
<evidence type="ECO:0000313" key="3">
    <source>
        <dbReference type="Proteomes" id="UP001220530"/>
    </source>
</evidence>